<protein>
    <recommendedName>
        <fullName evidence="4">TraB domain-containing protein</fullName>
    </recommendedName>
</protein>
<comment type="caution">
    <text evidence="2">The sequence shown here is derived from an EMBL/GenBank/DDBJ whole genome shotgun (WGS) entry which is preliminary data.</text>
</comment>
<gene>
    <name evidence="2" type="ORF">AXG93_1130s1660</name>
</gene>
<sequence>MTTLSVRACTDFAVASSGSCSSLLVPKNGVGRHLYHHNFHSALRGRGVENRPWNLKKCFPVSLDTSLQQQKVTTLAVAGGRKEVQYPPADYDFRAEVAEDTSLVVGSSFPELMDLVENGTLVVVKRPKDYVERRSDGYREPEMVFVVGTAHMSVVSATEVERVVKAVRPENVVVELCRSRAGIMYDEPTIKGSDSVDGEEIRGTQKEKNLMSMSGENFGAAMSRSLRLGGRSALALRLLLGGLSEKLSKSAGVSTGEEFRAARRAAEEIGAQLVLGDRPIEVTLKRAWEALQWDERFRLAGIFVQAMNSSKLDASEEVLAALKSDDALSQMFSEMGTRLPSLLQPLIYERDMYLAWSLKRSKAVNGCSRVVGVVGKGHMRGTVYNLKHNQDNLRFSDLGGSSGSYTKTQSAKELDKDE</sequence>
<dbReference type="Pfam" id="PF01963">
    <property type="entry name" value="TraB_PrgY_gumN"/>
    <property type="match status" value="1"/>
</dbReference>
<accession>A0A176VHS1</accession>
<dbReference type="InterPro" id="IPR002816">
    <property type="entry name" value="TraB/PrgY/GumN_fam"/>
</dbReference>
<evidence type="ECO:0000313" key="3">
    <source>
        <dbReference type="Proteomes" id="UP000077202"/>
    </source>
</evidence>
<dbReference type="PANTHER" id="PTHR21530:SF0">
    <property type="entry name" value="TRAB FAMILY PROTEIN"/>
    <property type="match status" value="1"/>
</dbReference>
<reference evidence="2" key="1">
    <citation type="submission" date="2016-03" db="EMBL/GenBank/DDBJ databases">
        <title>Mechanisms controlling the formation of the plant cell surface in tip-growing cells are functionally conserved among land plants.</title>
        <authorList>
            <person name="Honkanen S."/>
            <person name="Jones V.A."/>
            <person name="Morieri G."/>
            <person name="Champion C."/>
            <person name="Hetherington A.J."/>
            <person name="Kelly S."/>
            <person name="Saint-Marcoux D."/>
            <person name="Proust H."/>
            <person name="Prescott H."/>
            <person name="Dolan L."/>
        </authorList>
    </citation>
    <scope>NUCLEOTIDE SEQUENCE [LARGE SCALE GENOMIC DNA]</scope>
    <source>
        <tissue evidence="2">Whole gametophyte</tissue>
    </source>
</reference>
<evidence type="ECO:0000313" key="2">
    <source>
        <dbReference type="EMBL" id="OAE19912.1"/>
    </source>
</evidence>
<evidence type="ECO:0000256" key="1">
    <source>
        <dbReference type="SAM" id="MobiDB-lite"/>
    </source>
</evidence>
<dbReference type="AlphaFoldDB" id="A0A176VHS1"/>
<keyword evidence="3" id="KW-1185">Reference proteome</keyword>
<dbReference type="CDD" id="cd14726">
    <property type="entry name" value="TraB_PrgY-like"/>
    <property type="match status" value="1"/>
</dbReference>
<name>A0A176VHS1_MARPO</name>
<organism evidence="2 3">
    <name type="scientific">Marchantia polymorpha subsp. ruderalis</name>
    <dbReference type="NCBI Taxonomy" id="1480154"/>
    <lineage>
        <taxon>Eukaryota</taxon>
        <taxon>Viridiplantae</taxon>
        <taxon>Streptophyta</taxon>
        <taxon>Embryophyta</taxon>
        <taxon>Marchantiophyta</taxon>
        <taxon>Marchantiopsida</taxon>
        <taxon>Marchantiidae</taxon>
        <taxon>Marchantiales</taxon>
        <taxon>Marchantiaceae</taxon>
        <taxon>Marchantia</taxon>
    </lineage>
</organism>
<proteinExistence type="predicted"/>
<dbReference type="InterPro" id="IPR046345">
    <property type="entry name" value="TraB_PrgY-like"/>
</dbReference>
<dbReference type="PANTHER" id="PTHR21530">
    <property type="entry name" value="PHEROMONE SHUTDOWN PROTEIN"/>
    <property type="match status" value="1"/>
</dbReference>
<evidence type="ECO:0008006" key="4">
    <source>
        <dbReference type="Google" id="ProtNLM"/>
    </source>
</evidence>
<feature type="region of interest" description="Disordered" evidence="1">
    <location>
        <begin position="395"/>
        <end position="418"/>
    </location>
</feature>
<dbReference type="EMBL" id="LVLJ01003744">
    <property type="protein sequence ID" value="OAE19912.1"/>
    <property type="molecule type" value="Genomic_DNA"/>
</dbReference>
<dbReference type="Proteomes" id="UP000077202">
    <property type="component" value="Unassembled WGS sequence"/>
</dbReference>